<dbReference type="EMBL" id="QWLV01000005">
    <property type="protein sequence ID" value="RHW17299.1"/>
    <property type="molecule type" value="Genomic_DNA"/>
</dbReference>
<feature type="region of interest" description="Disordered" evidence="1">
    <location>
        <begin position="96"/>
        <end position="118"/>
    </location>
</feature>
<feature type="compositionally biased region" description="Basic residues" evidence="1">
    <location>
        <begin position="96"/>
        <end position="106"/>
    </location>
</feature>
<sequence length="118" mass="12935">MNTPPSDSLARATARSIAARQQLADTLVDLQSRLSPDRLLRDGLDELRDAAADMGRDAIDQVRSRPGQAIAVAVAIVMFLARDRIADLVSSAGRKAVKPLRRRRVTPRTVANPRKDRP</sequence>
<keyword evidence="3" id="KW-1185">Reference proteome</keyword>
<comment type="caution">
    <text evidence="2">The sequence shown here is derived from an EMBL/GenBank/DDBJ whole genome shotgun (WGS) entry which is preliminary data.</text>
</comment>
<reference evidence="2 3" key="1">
    <citation type="submission" date="2018-08" db="EMBL/GenBank/DDBJ databases">
        <title>The multiple taxonomic identification of Sphingomonas gilva.</title>
        <authorList>
            <person name="Zhu D."/>
            <person name="Zheng S."/>
        </authorList>
    </citation>
    <scope>NUCLEOTIDE SEQUENCE [LARGE SCALE GENOMIC DNA]</scope>
    <source>
        <strain evidence="2 3">ZDH117</strain>
    </source>
</reference>
<evidence type="ECO:0000313" key="2">
    <source>
        <dbReference type="EMBL" id="RHW17299.1"/>
    </source>
</evidence>
<evidence type="ECO:0000313" key="3">
    <source>
        <dbReference type="Proteomes" id="UP000266693"/>
    </source>
</evidence>
<accession>A0A396RM19</accession>
<evidence type="ECO:0000256" key="1">
    <source>
        <dbReference type="SAM" id="MobiDB-lite"/>
    </source>
</evidence>
<dbReference type="Proteomes" id="UP000266693">
    <property type="component" value="Unassembled WGS sequence"/>
</dbReference>
<dbReference type="AlphaFoldDB" id="A0A396RM19"/>
<name>A0A396RM19_9SPHN</name>
<protein>
    <submittedName>
        <fullName evidence="2">DUF3618 domain-containing protein</fullName>
    </submittedName>
</protein>
<gene>
    <name evidence="2" type="ORF">D1610_12230</name>
</gene>
<proteinExistence type="predicted"/>
<organism evidence="2 3">
    <name type="scientific">Sphingomonas gilva</name>
    <dbReference type="NCBI Taxonomy" id="2305907"/>
    <lineage>
        <taxon>Bacteria</taxon>
        <taxon>Pseudomonadati</taxon>
        <taxon>Pseudomonadota</taxon>
        <taxon>Alphaproteobacteria</taxon>
        <taxon>Sphingomonadales</taxon>
        <taxon>Sphingomonadaceae</taxon>
        <taxon>Sphingomonas</taxon>
    </lineage>
</organism>
<dbReference type="RefSeq" id="WP_118864466.1">
    <property type="nucleotide sequence ID" value="NZ_QWLV01000005.1"/>
</dbReference>